<dbReference type="PIRSF" id="PIRSF000386">
    <property type="entry name" value="tRNA_mtase"/>
    <property type="match status" value="1"/>
</dbReference>
<reference evidence="19 20" key="1">
    <citation type="submission" date="2018-08" db="EMBL/GenBank/DDBJ databases">
        <title>Fibrisoma montanum sp. nov., isolated from Danxia mountain soil.</title>
        <authorList>
            <person name="Huang Y."/>
        </authorList>
    </citation>
    <scope>NUCLEOTIDE SEQUENCE [LARGE SCALE GENOMIC DNA]</scope>
    <source>
        <strain evidence="19 20">HYT19</strain>
    </source>
</reference>
<evidence type="ECO:0000313" key="20">
    <source>
        <dbReference type="Proteomes" id="UP000283523"/>
    </source>
</evidence>
<comment type="subcellular location">
    <subcellularLocation>
        <location evidence="2 15 17">Cytoplasm</location>
    </subcellularLocation>
</comment>
<gene>
    <name evidence="15 19" type="primary">trmD</name>
    <name evidence="19" type="ORF">DYU11_22005</name>
</gene>
<evidence type="ECO:0000256" key="7">
    <source>
        <dbReference type="ARBA" id="ARBA00022490"/>
    </source>
</evidence>
<dbReference type="CDD" id="cd18080">
    <property type="entry name" value="TrmD-like"/>
    <property type="match status" value="1"/>
</dbReference>
<dbReference type="InterPro" id="IPR023148">
    <property type="entry name" value="tRNA_m1G_MeTrfase_C_sf"/>
</dbReference>
<keyword evidence="10 15" id="KW-0949">S-adenosyl-L-methionine</keyword>
<comment type="caution">
    <text evidence="19">The sequence shown here is derived from an EMBL/GenBank/DDBJ whole genome shotgun (WGS) entry which is preliminary data.</text>
</comment>
<evidence type="ECO:0000256" key="11">
    <source>
        <dbReference type="ARBA" id="ARBA00022694"/>
    </source>
</evidence>
<evidence type="ECO:0000256" key="14">
    <source>
        <dbReference type="ARBA" id="ARBA00047783"/>
    </source>
</evidence>
<dbReference type="EMBL" id="QXED01000006">
    <property type="protein sequence ID" value="RIV20708.1"/>
    <property type="molecule type" value="Genomic_DNA"/>
</dbReference>
<dbReference type="EC" id="2.1.1.228" evidence="5 15"/>
<dbReference type="InterPro" id="IPR029028">
    <property type="entry name" value="Alpha/beta_knot_MTases"/>
</dbReference>
<evidence type="ECO:0000256" key="10">
    <source>
        <dbReference type="ARBA" id="ARBA00022691"/>
    </source>
</evidence>
<evidence type="ECO:0000256" key="13">
    <source>
        <dbReference type="ARBA" id="ARBA00033392"/>
    </source>
</evidence>
<feature type="binding site" evidence="15 16">
    <location>
        <position position="112"/>
    </location>
    <ligand>
        <name>S-adenosyl-L-methionine</name>
        <dbReference type="ChEBI" id="CHEBI:59789"/>
    </ligand>
</feature>
<evidence type="ECO:0000256" key="1">
    <source>
        <dbReference type="ARBA" id="ARBA00002634"/>
    </source>
</evidence>
<dbReference type="PANTHER" id="PTHR46417:SF1">
    <property type="entry name" value="TRNA (GUANINE-N(1)-)-METHYLTRANSFERASE"/>
    <property type="match status" value="1"/>
</dbReference>
<sequence length="224" mass="25168">MRIDIITCLPRLLDSFFAHSILQRAQQGGFVEVVTHDLRDYSTDKHRRVDDYAFGGGAGMVMQIEPIARCIRSLQADRSYDDIIYMTPDGERLTQKTANTLSLKQNLIILCGHYKGVDERVREQFVTKEISIGDYVLSGGELAAAVLSDAIIRLLPGVLNDETSALTDSFQDNLLAPPVYTRPAEFEGLKVPDILLSGHEAKIDEWRHEQALARTRARRPDLLE</sequence>
<dbReference type="InterPro" id="IPR029026">
    <property type="entry name" value="tRNA_m1G_MTases_N"/>
</dbReference>
<dbReference type="SUPFAM" id="SSF75217">
    <property type="entry name" value="alpha/beta knot"/>
    <property type="match status" value="1"/>
</dbReference>
<evidence type="ECO:0000256" key="12">
    <source>
        <dbReference type="ARBA" id="ARBA00029736"/>
    </source>
</evidence>
<dbReference type="PANTHER" id="PTHR46417">
    <property type="entry name" value="TRNA (GUANINE-N(1)-)-METHYLTRANSFERASE"/>
    <property type="match status" value="1"/>
</dbReference>
<dbReference type="InterPro" id="IPR002649">
    <property type="entry name" value="tRNA_m1G_MeTrfase_TrmD"/>
</dbReference>
<dbReference type="Gene3D" id="1.10.1270.20">
    <property type="entry name" value="tRNA(m1g37)methyltransferase, domain 2"/>
    <property type="match status" value="1"/>
</dbReference>
<evidence type="ECO:0000256" key="16">
    <source>
        <dbReference type="PIRSR" id="PIRSR000386-1"/>
    </source>
</evidence>
<keyword evidence="8 15" id="KW-0489">Methyltransferase</keyword>
<evidence type="ECO:0000256" key="5">
    <source>
        <dbReference type="ARBA" id="ARBA00012807"/>
    </source>
</evidence>
<evidence type="ECO:0000256" key="3">
    <source>
        <dbReference type="ARBA" id="ARBA00007630"/>
    </source>
</evidence>
<evidence type="ECO:0000313" key="19">
    <source>
        <dbReference type="EMBL" id="RIV20708.1"/>
    </source>
</evidence>
<comment type="function">
    <text evidence="1 15 17">Specifically methylates guanosine-37 in various tRNAs.</text>
</comment>
<accession>A0A418M4M9</accession>
<evidence type="ECO:0000259" key="18">
    <source>
        <dbReference type="Pfam" id="PF01746"/>
    </source>
</evidence>
<name>A0A418M4M9_9BACT</name>
<evidence type="ECO:0000256" key="4">
    <source>
        <dbReference type="ARBA" id="ARBA00011738"/>
    </source>
</evidence>
<comment type="subunit">
    <text evidence="4 15 17">Homodimer.</text>
</comment>
<dbReference type="FunFam" id="3.40.1280.10:FF:000001">
    <property type="entry name" value="tRNA (guanine-N(1)-)-methyltransferase"/>
    <property type="match status" value="1"/>
</dbReference>
<dbReference type="OrthoDB" id="9807416at2"/>
<evidence type="ECO:0000256" key="9">
    <source>
        <dbReference type="ARBA" id="ARBA00022679"/>
    </source>
</evidence>
<keyword evidence="9 15" id="KW-0808">Transferase</keyword>
<proteinExistence type="inferred from homology"/>
<dbReference type="GO" id="GO:0052906">
    <property type="term" value="F:tRNA (guanine(37)-N1)-methyltransferase activity"/>
    <property type="evidence" value="ECO:0007669"/>
    <property type="project" value="UniProtKB-UniRule"/>
</dbReference>
<dbReference type="NCBIfam" id="NF000648">
    <property type="entry name" value="PRK00026.1"/>
    <property type="match status" value="1"/>
</dbReference>
<comment type="similarity">
    <text evidence="3 15 17">Belongs to the RNA methyltransferase TrmD family.</text>
</comment>
<dbReference type="Proteomes" id="UP000283523">
    <property type="component" value="Unassembled WGS sequence"/>
</dbReference>
<evidence type="ECO:0000256" key="17">
    <source>
        <dbReference type="RuleBase" id="RU003464"/>
    </source>
</evidence>
<feature type="domain" description="tRNA methyltransferase TRMD/TRM10-type" evidence="18">
    <location>
        <begin position="1"/>
        <end position="224"/>
    </location>
</feature>
<dbReference type="Pfam" id="PF01746">
    <property type="entry name" value="tRNA_m1G_MT"/>
    <property type="match status" value="1"/>
</dbReference>
<dbReference type="GO" id="GO:0002939">
    <property type="term" value="P:tRNA N1-guanine methylation"/>
    <property type="evidence" value="ECO:0007669"/>
    <property type="project" value="TreeGrafter"/>
</dbReference>
<dbReference type="NCBIfam" id="TIGR00088">
    <property type="entry name" value="trmD"/>
    <property type="match status" value="1"/>
</dbReference>
<dbReference type="RefSeq" id="WP_119669878.1">
    <property type="nucleotide sequence ID" value="NZ_QXED01000006.1"/>
</dbReference>
<evidence type="ECO:0000256" key="15">
    <source>
        <dbReference type="HAMAP-Rule" id="MF_00605"/>
    </source>
</evidence>
<keyword evidence="11 15" id="KW-0819">tRNA processing</keyword>
<dbReference type="GO" id="GO:0005829">
    <property type="term" value="C:cytosol"/>
    <property type="evidence" value="ECO:0007669"/>
    <property type="project" value="TreeGrafter"/>
</dbReference>
<keyword evidence="20" id="KW-1185">Reference proteome</keyword>
<evidence type="ECO:0000256" key="6">
    <source>
        <dbReference type="ARBA" id="ARBA00014679"/>
    </source>
</evidence>
<protein>
    <recommendedName>
        <fullName evidence="6 15">tRNA (guanine-N(1)-)-methyltransferase</fullName>
        <ecNumber evidence="5 15">2.1.1.228</ecNumber>
    </recommendedName>
    <alternativeName>
        <fullName evidence="12 15">M1G-methyltransferase</fullName>
    </alternativeName>
    <alternativeName>
        <fullName evidence="13 15">tRNA [GM37] methyltransferase</fullName>
    </alternativeName>
</protein>
<organism evidence="19 20">
    <name type="scientific">Fibrisoma montanum</name>
    <dbReference type="NCBI Taxonomy" id="2305895"/>
    <lineage>
        <taxon>Bacteria</taxon>
        <taxon>Pseudomonadati</taxon>
        <taxon>Bacteroidota</taxon>
        <taxon>Cytophagia</taxon>
        <taxon>Cytophagales</taxon>
        <taxon>Spirosomataceae</taxon>
        <taxon>Fibrisoma</taxon>
    </lineage>
</organism>
<keyword evidence="7 15" id="KW-0963">Cytoplasm</keyword>
<evidence type="ECO:0000256" key="2">
    <source>
        <dbReference type="ARBA" id="ARBA00004496"/>
    </source>
</evidence>
<dbReference type="InterPro" id="IPR016009">
    <property type="entry name" value="tRNA_MeTrfase_TRMD/TRM10"/>
</dbReference>
<dbReference type="AlphaFoldDB" id="A0A418M4M9"/>
<feature type="binding site" evidence="15 16">
    <location>
        <begin position="132"/>
        <end position="137"/>
    </location>
    <ligand>
        <name>S-adenosyl-L-methionine</name>
        <dbReference type="ChEBI" id="CHEBI:59789"/>
    </ligand>
</feature>
<dbReference type="Gene3D" id="3.40.1280.10">
    <property type="match status" value="1"/>
</dbReference>
<comment type="catalytic activity">
    <reaction evidence="14 15 17">
        <text>guanosine(37) in tRNA + S-adenosyl-L-methionine = N(1)-methylguanosine(37) in tRNA + S-adenosyl-L-homocysteine + H(+)</text>
        <dbReference type="Rhea" id="RHEA:36899"/>
        <dbReference type="Rhea" id="RHEA-COMP:10145"/>
        <dbReference type="Rhea" id="RHEA-COMP:10147"/>
        <dbReference type="ChEBI" id="CHEBI:15378"/>
        <dbReference type="ChEBI" id="CHEBI:57856"/>
        <dbReference type="ChEBI" id="CHEBI:59789"/>
        <dbReference type="ChEBI" id="CHEBI:73542"/>
        <dbReference type="ChEBI" id="CHEBI:74269"/>
        <dbReference type="EC" id="2.1.1.228"/>
    </reaction>
</comment>
<evidence type="ECO:0000256" key="8">
    <source>
        <dbReference type="ARBA" id="ARBA00022603"/>
    </source>
</evidence>
<dbReference type="HAMAP" id="MF_00605">
    <property type="entry name" value="TrmD"/>
    <property type="match status" value="1"/>
</dbReference>